<dbReference type="PROSITE" id="PS00518">
    <property type="entry name" value="ZF_RING_1"/>
    <property type="match status" value="1"/>
</dbReference>
<dbReference type="InterPro" id="IPR052583">
    <property type="entry name" value="ATP-helicase/E3_Ub-Ligase"/>
</dbReference>
<dbReference type="InterPro" id="IPR013083">
    <property type="entry name" value="Znf_RING/FYVE/PHD"/>
</dbReference>
<feature type="domain" description="Helicase ATP-binding" evidence="7">
    <location>
        <begin position="303"/>
        <end position="450"/>
    </location>
</feature>
<dbReference type="InterPro" id="IPR049730">
    <property type="entry name" value="SNF2/RAD54-like_C"/>
</dbReference>
<evidence type="ECO:0000313" key="9">
    <source>
        <dbReference type="EMBL" id="KZS10776.1"/>
    </source>
</evidence>
<keyword evidence="3" id="KW-0378">Hydrolase</keyword>
<dbReference type="GO" id="GO:0008270">
    <property type="term" value="F:zinc ion binding"/>
    <property type="evidence" value="ECO:0007669"/>
    <property type="project" value="UniProtKB-KW"/>
</dbReference>
<dbReference type="PROSITE" id="PS50089">
    <property type="entry name" value="ZF_RING_2"/>
    <property type="match status" value="1"/>
</dbReference>
<dbReference type="SMART" id="SM00249">
    <property type="entry name" value="PHD"/>
    <property type="match status" value="1"/>
</dbReference>
<dbReference type="InterPro" id="IPR001965">
    <property type="entry name" value="Znf_PHD"/>
</dbReference>
<keyword evidence="1" id="KW-0479">Metal-binding</keyword>
<comment type="caution">
    <text evidence="9">The sequence shown here is derived from an EMBL/GenBank/DDBJ whole genome shotgun (WGS) entry which is preliminary data.</text>
</comment>
<name>A0A164TUU8_9CRUS</name>
<dbReference type="InterPro" id="IPR027370">
    <property type="entry name" value="Znf-RING_euk"/>
</dbReference>
<dbReference type="GO" id="GO:0016787">
    <property type="term" value="F:hydrolase activity"/>
    <property type="evidence" value="ECO:0007669"/>
    <property type="project" value="UniProtKB-KW"/>
</dbReference>
<evidence type="ECO:0008006" key="11">
    <source>
        <dbReference type="Google" id="ProtNLM"/>
    </source>
</evidence>
<evidence type="ECO:0000256" key="3">
    <source>
        <dbReference type="ARBA" id="ARBA00022801"/>
    </source>
</evidence>
<keyword evidence="4" id="KW-0862">Zinc</keyword>
<reference evidence="9 10" key="1">
    <citation type="submission" date="2016-03" db="EMBL/GenBank/DDBJ databases">
        <title>EvidentialGene: Evidence-directed Construction of Genes on Genomes.</title>
        <authorList>
            <person name="Gilbert D.G."/>
            <person name="Choi J.-H."/>
            <person name="Mockaitis K."/>
            <person name="Colbourne J."/>
            <person name="Pfrender M."/>
        </authorList>
    </citation>
    <scope>NUCLEOTIDE SEQUENCE [LARGE SCALE GENOMIC DNA]</scope>
    <source>
        <strain evidence="9 10">Xinb3</strain>
        <tissue evidence="9">Complete organism</tissue>
    </source>
</reference>
<dbReference type="InterPro" id="IPR027417">
    <property type="entry name" value="P-loop_NTPase"/>
</dbReference>
<dbReference type="SMART" id="SM00487">
    <property type="entry name" value="DEXDc"/>
    <property type="match status" value="1"/>
</dbReference>
<dbReference type="STRING" id="35525.A0A164TUU8"/>
<dbReference type="SMART" id="SM00490">
    <property type="entry name" value="HELICc"/>
    <property type="match status" value="1"/>
</dbReference>
<dbReference type="Gene3D" id="3.40.50.10810">
    <property type="entry name" value="Tandem AAA-ATPase domain"/>
    <property type="match status" value="2"/>
</dbReference>
<dbReference type="GO" id="GO:0005524">
    <property type="term" value="F:ATP binding"/>
    <property type="evidence" value="ECO:0007669"/>
    <property type="project" value="InterPro"/>
</dbReference>
<dbReference type="Pfam" id="PF00628">
    <property type="entry name" value="PHD"/>
    <property type="match status" value="1"/>
</dbReference>
<evidence type="ECO:0000259" key="8">
    <source>
        <dbReference type="PROSITE" id="PS51194"/>
    </source>
</evidence>
<dbReference type="PANTHER" id="PTHR45865">
    <property type="entry name" value="E3 UBIQUITIN-PROTEIN LIGASE SHPRH FAMILY MEMBER"/>
    <property type="match status" value="1"/>
</dbReference>
<gene>
    <name evidence="9" type="ORF">APZ42_024673</name>
</gene>
<dbReference type="Pfam" id="PF00271">
    <property type="entry name" value="Helicase_C"/>
    <property type="match status" value="1"/>
</dbReference>
<dbReference type="GO" id="GO:0000209">
    <property type="term" value="P:protein polyubiquitination"/>
    <property type="evidence" value="ECO:0007669"/>
    <property type="project" value="TreeGrafter"/>
</dbReference>
<dbReference type="CDD" id="cd18070">
    <property type="entry name" value="DEXQc_SHPRH"/>
    <property type="match status" value="1"/>
</dbReference>
<dbReference type="OrthoDB" id="423559at2759"/>
<proteinExistence type="predicted"/>
<dbReference type="InterPro" id="IPR000330">
    <property type="entry name" value="SNF2_N"/>
</dbReference>
<evidence type="ECO:0000313" key="10">
    <source>
        <dbReference type="Proteomes" id="UP000076858"/>
    </source>
</evidence>
<dbReference type="SUPFAM" id="SSF52540">
    <property type="entry name" value="P-loop containing nucleoside triphosphate hydrolases"/>
    <property type="match status" value="3"/>
</dbReference>
<dbReference type="Pfam" id="PF00176">
    <property type="entry name" value="SNF2-rel_dom"/>
    <property type="match status" value="1"/>
</dbReference>
<dbReference type="Gene3D" id="3.30.40.10">
    <property type="entry name" value="Zinc/RING finger domain, C3HC4 (zinc finger)"/>
    <property type="match status" value="2"/>
</dbReference>
<evidence type="ECO:0000256" key="5">
    <source>
        <dbReference type="PROSITE-ProRule" id="PRU00175"/>
    </source>
</evidence>
<dbReference type="InterPro" id="IPR038718">
    <property type="entry name" value="SNF2-like_sf"/>
</dbReference>
<dbReference type="PROSITE" id="PS51194">
    <property type="entry name" value="HELICASE_CTER"/>
    <property type="match status" value="1"/>
</dbReference>
<dbReference type="SUPFAM" id="SSF57850">
    <property type="entry name" value="RING/U-box"/>
    <property type="match status" value="1"/>
</dbReference>
<evidence type="ECO:0000256" key="1">
    <source>
        <dbReference type="ARBA" id="ARBA00022723"/>
    </source>
</evidence>
<dbReference type="CDD" id="cd18793">
    <property type="entry name" value="SF2_C_SNF"/>
    <property type="match status" value="1"/>
</dbReference>
<dbReference type="InterPro" id="IPR048695">
    <property type="entry name" value="SHPRH_helical_2nd"/>
</dbReference>
<keyword evidence="2 5" id="KW-0863">Zinc-finger</keyword>
<dbReference type="CDD" id="cd16569">
    <property type="entry name" value="RING-HC_SHPRH-like"/>
    <property type="match status" value="1"/>
</dbReference>
<dbReference type="PROSITE" id="PS01359">
    <property type="entry name" value="ZF_PHD_1"/>
    <property type="match status" value="1"/>
</dbReference>
<dbReference type="Proteomes" id="UP000076858">
    <property type="component" value="Unassembled WGS sequence"/>
</dbReference>
<evidence type="ECO:0000256" key="4">
    <source>
        <dbReference type="ARBA" id="ARBA00022833"/>
    </source>
</evidence>
<dbReference type="EMBL" id="LRGB01001725">
    <property type="protein sequence ID" value="KZS10776.1"/>
    <property type="molecule type" value="Genomic_DNA"/>
</dbReference>
<dbReference type="GO" id="GO:0006974">
    <property type="term" value="P:DNA damage response"/>
    <property type="evidence" value="ECO:0007669"/>
    <property type="project" value="TreeGrafter"/>
</dbReference>
<dbReference type="InterPro" id="IPR017907">
    <property type="entry name" value="Znf_RING_CS"/>
</dbReference>
<dbReference type="InterPro" id="IPR019787">
    <property type="entry name" value="Znf_PHD-finger"/>
</dbReference>
<dbReference type="Pfam" id="PF21324">
    <property type="entry name" value="SHPRH_helical-2nd"/>
    <property type="match status" value="1"/>
</dbReference>
<dbReference type="InterPro" id="IPR001841">
    <property type="entry name" value="Znf_RING"/>
</dbReference>
<dbReference type="FunFam" id="3.40.50.300:FF:002282">
    <property type="entry name" value="Uncharacterized protein, isoform A"/>
    <property type="match status" value="1"/>
</dbReference>
<dbReference type="InterPro" id="IPR001650">
    <property type="entry name" value="Helicase_C-like"/>
</dbReference>
<accession>A0A164TUU8</accession>
<dbReference type="PANTHER" id="PTHR45865:SF1">
    <property type="entry name" value="E3 UBIQUITIN-PROTEIN LIGASE SHPRH"/>
    <property type="match status" value="1"/>
</dbReference>
<dbReference type="InterPro" id="IPR019786">
    <property type="entry name" value="Zinc_finger_PHD-type_CS"/>
</dbReference>
<dbReference type="PROSITE" id="PS51192">
    <property type="entry name" value="HELICASE_ATP_BIND_1"/>
    <property type="match status" value="1"/>
</dbReference>
<feature type="domain" description="RING-type" evidence="6">
    <location>
        <begin position="1023"/>
        <end position="1069"/>
    </location>
</feature>
<dbReference type="InterPro" id="IPR014001">
    <property type="entry name" value="Helicase_ATP-bd"/>
</dbReference>
<dbReference type="Pfam" id="PF13445">
    <property type="entry name" value="zf-RING_UBOX"/>
    <property type="match status" value="1"/>
</dbReference>
<sequence length="1272" mass="144968">MMDSTEISESISCSSQAEMTPTAETIEQAIDYDALYDRVNLKRELLENRIAPLTDVQHESLVPELRIYQTKAVNWMLKQERCSSVKGGILADEMGLGKTVEVLALILNNAREKLSDIEFQEPLTEIKTQSPEKIPQSEAKRAKIEDQCTKCANRTIGQTIENVIWRFSPDNEKSTIQKVIDLHCGDIQNENPKVTRKKMRCCLCPKQTVRERLNNHYNDALAEFSCLKSLQRRSDAVNEDTITRILCVCGKTEAGISPLVQCRKCKTQQHSDCIHYDLTDPLRGPYLCPQCWAEQEPIESCATLIITPSTICTQWVEEIKRHVRDRFRILVYQGVHGQGYHQPVQLARGYDVIITTYEILRKELYFAEVKTGQKRTRRKAATYMAPPSPLLSVRFWRLCLDEAQMVEGSATRAAEMARKFHTVHRWCVTGTPIQKSVQDLHGLFMFLDVAVDRRVLFNPVGLVDVLAPIFWRTRKSAVTEQIQLPEQTDETHWLSFSAVEQHFYQQQQAQCAQDATVRFLKFSGDLKTKISSLDPHTLKVLLFPLLRLRQACVHPQMVRGQFLTLRPQTKTLTMEELLCTLIKRAQLECEESQRLRVSAANGQAALHIIQEEWAQAAEKYRDVIRWAEEIKDSVKTDTLQRLHTFHNLAEIIRTAPPGAIPPTLRDSQLQEEADQLKKRYLGRALGQVESARATLATLTLKVTGFKTELEVIQVQMDEIWWTALIQWSDDTNISDKLVEEVKDKLTDEAHNSKMTSQFSGFNSVNALKFLLFSRLEELEEQRKAVTERMRWLEVTSIERLSQDASDCHLRPLQGRRKKDRCPICIVHDQIEDYESLLFRMADRKNQEDEWDNVDEDAPAVLEALRRGTWADSEAERILKHMLQFARKHTAPQSVQDGGSVHLKLLDACKKEFRQIRVVWRQLNDQASAVDELSMATLRLRLRLPHELPQPKPTVQMLDNKNPNQVMPIYLLERHDVDIQYGKLNCDLTVAGQALKRHMGHVLYLKNLEMAGFGKTGNQNPDPCPVCQCQLGEKWSVLVCGHSFCMDCIELLISQSHSKLTRKLKCAICRDTTALFEIAYVDAQADASENPSLVSVQVKGSHSTKVQAVVQQLLLIKKDDPSAKCLVFSTWVDVLLIVGRALDENGISYCSLFSNNSQVQLNRFKRDPTVTVLLIPVQSGANGLNLVEATHVLLMEPILNPGSELQAIGRVHRIGQTKPTVVHRFLVKHTIEEKMALMLDKHRSALTSKSSISVKENPVTLADLKDLFNDHTE</sequence>
<evidence type="ECO:0000259" key="7">
    <source>
        <dbReference type="PROSITE" id="PS51192"/>
    </source>
</evidence>
<dbReference type="Pfam" id="PF21325">
    <property type="entry name" value="SHPRH_helical-1st"/>
    <property type="match status" value="1"/>
</dbReference>
<feature type="domain" description="Helicase C-terminal" evidence="8">
    <location>
        <begin position="1108"/>
        <end position="1264"/>
    </location>
</feature>
<dbReference type="GO" id="GO:0061630">
    <property type="term" value="F:ubiquitin protein ligase activity"/>
    <property type="evidence" value="ECO:0007669"/>
    <property type="project" value="TreeGrafter"/>
</dbReference>
<keyword evidence="10" id="KW-1185">Reference proteome</keyword>
<evidence type="ECO:0000256" key="2">
    <source>
        <dbReference type="ARBA" id="ARBA00022771"/>
    </source>
</evidence>
<evidence type="ECO:0000259" key="6">
    <source>
        <dbReference type="PROSITE" id="PS50089"/>
    </source>
</evidence>
<protein>
    <recommendedName>
        <fullName evidence="11">E3 ubiquitin-protein ligase SHPRH</fullName>
    </recommendedName>
</protein>
<dbReference type="Gene3D" id="3.40.50.300">
    <property type="entry name" value="P-loop containing nucleotide triphosphate hydrolases"/>
    <property type="match status" value="1"/>
</dbReference>
<dbReference type="SMART" id="SM00184">
    <property type="entry name" value="RING"/>
    <property type="match status" value="1"/>
</dbReference>
<dbReference type="GO" id="GO:0005634">
    <property type="term" value="C:nucleus"/>
    <property type="evidence" value="ECO:0007669"/>
    <property type="project" value="TreeGrafter"/>
</dbReference>
<organism evidence="9 10">
    <name type="scientific">Daphnia magna</name>
    <dbReference type="NCBI Taxonomy" id="35525"/>
    <lineage>
        <taxon>Eukaryota</taxon>
        <taxon>Metazoa</taxon>
        <taxon>Ecdysozoa</taxon>
        <taxon>Arthropoda</taxon>
        <taxon>Crustacea</taxon>
        <taxon>Branchiopoda</taxon>
        <taxon>Diplostraca</taxon>
        <taxon>Cladocera</taxon>
        <taxon>Anomopoda</taxon>
        <taxon>Daphniidae</taxon>
        <taxon>Daphnia</taxon>
    </lineage>
</organism>
<dbReference type="AlphaFoldDB" id="A0A164TUU8"/>
<dbReference type="InterPro" id="IPR048686">
    <property type="entry name" value="SHPRH_helical_1st"/>
</dbReference>